<keyword evidence="5" id="KW-0007">Acetylation</keyword>
<dbReference type="GO" id="GO:0003987">
    <property type="term" value="F:acetate-CoA ligase activity"/>
    <property type="evidence" value="ECO:0007669"/>
    <property type="project" value="UniProtKB-UniRule"/>
</dbReference>
<feature type="domain" description="Acetyl-coenzyme A synthetase N-terminal" evidence="9">
    <location>
        <begin position="33"/>
        <end position="92"/>
    </location>
</feature>
<keyword evidence="3" id="KW-0547">Nucleotide-binding</keyword>
<dbReference type="InterPro" id="IPR011904">
    <property type="entry name" value="Ac_CoA_lig"/>
</dbReference>
<comment type="similarity">
    <text evidence="1">Belongs to the ATP-dependent AMP-binding enzyme family.</text>
</comment>
<gene>
    <name evidence="10" type="ORF">DB30_06156</name>
</gene>
<evidence type="ECO:0000259" key="8">
    <source>
        <dbReference type="Pfam" id="PF13193"/>
    </source>
</evidence>
<dbReference type="InterPro" id="IPR000873">
    <property type="entry name" value="AMP-dep_synth/lig_dom"/>
</dbReference>
<dbReference type="Pfam" id="PF13193">
    <property type="entry name" value="AMP-binding_C"/>
    <property type="match status" value="1"/>
</dbReference>
<evidence type="ECO:0000256" key="1">
    <source>
        <dbReference type="ARBA" id="ARBA00006432"/>
    </source>
</evidence>
<dbReference type="AlphaFoldDB" id="A0A0C2D4E4"/>
<dbReference type="InterPro" id="IPR045851">
    <property type="entry name" value="AMP-bd_C_sf"/>
</dbReference>
<dbReference type="SUPFAM" id="SSF56801">
    <property type="entry name" value="Acetyl-CoA synthetase-like"/>
    <property type="match status" value="1"/>
</dbReference>
<dbReference type="Pfam" id="PF16177">
    <property type="entry name" value="ACAS_N"/>
    <property type="match status" value="1"/>
</dbReference>
<evidence type="ECO:0000256" key="5">
    <source>
        <dbReference type="ARBA" id="ARBA00022990"/>
    </source>
</evidence>
<dbReference type="GO" id="GO:0019427">
    <property type="term" value="P:acetyl-CoA biosynthetic process from acetate"/>
    <property type="evidence" value="ECO:0007669"/>
    <property type="project" value="UniProtKB-UniRule"/>
</dbReference>
<dbReference type="InterPro" id="IPR020845">
    <property type="entry name" value="AMP-binding_CS"/>
</dbReference>
<dbReference type="EMBL" id="JMCC02000062">
    <property type="protein sequence ID" value="KIG14967.1"/>
    <property type="molecule type" value="Genomic_DNA"/>
</dbReference>
<dbReference type="PANTHER" id="PTHR24095:SF14">
    <property type="entry name" value="ACETYL-COENZYME A SYNTHETASE 1"/>
    <property type="match status" value="1"/>
</dbReference>
<dbReference type="Gene3D" id="3.30.300.30">
    <property type="match status" value="1"/>
</dbReference>
<dbReference type="Proteomes" id="UP000031599">
    <property type="component" value="Unassembled WGS sequence"/>
</dbReference>
<dbReference type="InterPro" id="IPR032387">
    <property type="entry name" value="ACAS_N"/>
</dbReference>
<proteinExistence type="inferred from homology"/>
<sequence>MTSMSTSDRPDIFDVDDRVRAGSSSQIPDMPSYREHWSRAEADPDGYWLAQAKQRVRWRKQPTRGLEGDFWSIREAPISWFADGELNVTESCLDRQLERRADKTAILWEGDEPGDVRTLTYAQLHEQVCRCANALVELGLKPGERVIIYMGMVPEAAIAMLACARVGAVHSVVFGGFSAEAVRDRVRDCGASIVITQDVGKRGGKHIPLKATIDTALEGERGVETVLVYQRDPAVTVNMQAGRDVWWHEQVDPASPTHEAAPRRAEDPLFVLYTSGSTGQPKGLVHSCGGYLTWVAYTHALTFDLREDDVYACMADIGWITGHSYIVYGPLCNGATSLMFESIPTYPDVDRYWDMVARHGITVFYTAPTAIRTLAAHGEAPVRKHDLSSLRVLGTVGEPIDPVAWRWYYDAVGQGRCAIVDTWWQTETGGHCITPIAPATPEKPGSATLPMPGIIPSLVNDEGREIVGPGQGRLCIEHPWPGLARTVWGDHARYVATYFAMFAGRYFTGDGCRRDADGYYWITGRVDDVLNVSGHRMGTAEFESALIAIDDIAEAAVVGYPHAVKGQGVYAYVVLQPACTDEAGAIQRAHAAVRSSIGAHARIDRLQIVPGLPKTRSGKCMRRILRKIAEGEPDKLGDVSTLADPSVVEVIVRGAEALRKP</sequence>
<evidence type="ECO:0000256" key="6">
    <source>
        <dbReference type="NCBIfam" id="TIGR02188"/>
    </source>
</evidence>
<evidence type="ECO:0000259" key="9">
    <source>
        <dbReference type="Pfam" id="PF16177"/>
    </source>
</evidence>
<evidence type="ECO:0000256" key="2">
    <source>
        <dbReference type="ARBA" id="ARBA00022598"/>
    </source>
</evidence>
<dbReference type="InterPro" id="IPR042099">
    <property type="entry name" value="ANL_N_sf"/>
</dbReference>
<dbReference type="PANTHER" id="PTHR24095">
    <property type="entry name" value="ACETYL-COENZYME A SYNTHETASE"/>
    <property type="match status" value="1"/>
</dbReference>
<dbReference type="CDD" id="cd05966">
    <property type="entry name" value="ACS"/>
    <property type="match status" value="1"/>
</dbReference>
<evidence type="ECO:0000313" key="11">
    <source>
        <dbReference type="Proteomes" id="UP000031599"/>
    </source>
</evidence>
<evidence type="ECO:0000256" key="3">
    <source>
        <dbReference type="ARBA" id="ARBA00022741"/>
    </source>
</evidence>
<comment type="caution">
    <text evidence="10">The sequence shown here is derived from an EMBL/GenBank/DDBJ whole genome shotgun (WGS) entry which is preliminary data.</text>
</comment>
<evidence type="ECO:0000313" key="10">
    <source>
        <dbReference type="EMBL" id="KIG14967.1"/>
    </source>
</evidence>
<evidence type="ECO:0000256" key="4">
    <source>
        <dbReference type="ARBA" id="ARBA00022840"/>
    </source>
</evidence>
<name>A0A0C2D4E4_9BACT</name>
<dbReference type="EC" id="6.2.1.1" evidence="6"/>
<feature type="domain" description="AMP-binding enzyme C-terminal" evidence="8">
    <location>
        <begin position="541"/>
        <end position="619"/>
    </location>
</feature>
<feature type="domain" description="AMP-dependent synthetase/ligase" evidence="7">
    <location>
        <begin position="93"/>
        <end position="482"/>
    </location>
</feature>
<organism evidence="10 11">
    <name type="scientific">Enhygromyxa salina</name>
    <dbReference type="NCBI Taxonomy" id="215803"/>
    <lineage>
        <taxon>Bacteria</taxon>
        <taxon>Pseudomonadati</taxon>
        <taxon>Myxococcota</taxon>
        <taxon>Polyangia</taxon>
        <taxon>Nannocystales</taxon>
        <taxon>Nannocystaceae</taxon>
        <taxon>Enhygromyxa</taxon>
    </lineage>
</organism>
<dbReference type="GO" id="GO:0016208">
    <property type="term" value="F:AMP binding"/>
    <property type="evidence" value="ECO:0007669"/>
    <property type="project" value="InterPro"/>
</dbReference>
<dbReference type="NCBIfam" id="TIGR02188">
    <property type="entry name" value="Ac_CoA_lig_AcsA"/>
    <property type="match status" value="1"/>
</dbReference>
<evidence type="ECO:0000259" key="7">
    <source>
        <dbReference type="Pfam" id="PF00501"/>
    </source>
</evidence>
<dbReference type="PROSITE" id="PS00455">
    <property type="entry name" value="AMP_BINDING"/>
    <property type="match status" value="1"/>
</dbReference>
<keyword evidence="4" id="KW-0067">ATP-binding</keyword>
<dbReference type="FunFam" id="3.40.50.12780:FF:000001">
    <property type="entry name" value="Acetyl-coenzyme A synthetase"/>
    <property type="match status" value="1"/>
</dbReference>
<keyword evidence="2" id="KW-0436">Ligase</keyword>
<protein>
    <recommendedName>
        <fullName evidence="6">Acetate--CoA ligase</fullName>
        <ecNumber evidence="6">6.2.1.1</ecNumber>
    </recommendedName>
</protein>
<dbReference type="NCBIfam" id="NF001208">
    <property type="entry name" value="PRK00174.1"/>
    <property type="match status" value="1"/>
</dbReference>
<reference evidence="10 11" key="1">
    <citation type="submission" date="2014-12" db="EMBL/GenBank/DDBJ databases">
        <title>Genome assembly of Enhygromyxa salina DSM 15201.</title>
        <authorList>
            <person name="Sharma G."/>
            <person name="Subramanian S."/>
        </authorList>
    </citation>
    <scope>NUCLEOTIDE SEQUENCE [LARGE SCALE GENOMIC DNA]</scope>
    <source>
        <strain evidence="10 11">DSM 15201</strain>
    </source>
</reference>
<dbReference type="GO" id="GO:0005524">
    <property type="term" value="F:ATP binding"/>
    <property type="evidence" value="ECO:0007669"/>
    <property type="project" value="UniProtKB-KW"/>
</dbReference>
<dbReference type="Pfam" id="PF00501">
    <property type="entry name" value="AMP-binding"/>
    <property type="match status" value="1"/>
</dbReference>
<accession>A0A0C2D4E4</accession>
<dbReference type="Gene3D" id="3.40.50.12780">
    <property type="entry name" value="N-terminal domain of ligase-like"/>
    <property type="match status" value="1"/>
</dbReference>
<dbReference type="InterPro" id="IPR025110">
    <property type="entry name" value="AMP-bd_C"/>
</dbReference>